<protein>
    <submittedName>
        <fullName evidence="1">Uncharacterized protein</fullName>
    </submittedName>
</protein>
<dbReference type="AlphaFoldDB" id="A0A0A9ATS8"/>
<dbReference type="EMBL" id="GBRH01247398">
    <property type="protein sequence ID" value="JAD50497.1"/>
    <property type="molecule type" value="Transcribed_RNA"/>
</dbReference>
<reference evidence="1" key="1">
    <citation type="submission" date="2014-09" db="EMBL/GenBank/DDBJ databases">
        <authorList>
            <person name="Magalhaes I.L.F."/>
            <person name="Oliveira U."/>
            <person name="Santos F.R."/>
            <person name="Vidigal T.H.D.A."/>
            <person name="Brescovit A.D."/>
            <person name="Santos A.J."/>
        </authorList>
    </citation>
    <scope>NUCLEOTIDE SEQUENCE</scope>
    <source>
        <tissue evidence="1">Shoot tissue taken approximately 20 cm above the soil surface</tissue>
    </source>
</reference>
<proteinExistence type="predicted"/>
<accession>A0A0A9ATS8</accession>
<organism evidence="1">
    <name type="scientific">Arundo donax</name>
    <name type="common">Giant reed</name>
    <name type="synonym">Donax arundinaceus</name>
    <dbReference type="NCBI Taxonomy" id="35708"/>
    <lineage>
        <taxon>Eukaryota</taxon>
        <taxon>Viridiplantae</taxon>
        <taxon>Streptophyta</taxon>
        <taxon>Embryophyta</taxon>
        <taxon>Tracheophyta</taxon>
        <taxon>Spermatophyta</taxon>
        <taxon>Magnoliopsida</taxon>
        <taxon>Liliopsida</taxon>
        <taxon>Poales</taxon>
        <taxon>Poaceae</taxon>
        <taxon>PACMAD clade</taxon>
        <taxon>Arundinoideae</taxon>
        <taxon>Arundineae</taxon>
        <taxon>Arundo</taxon>
    </lineage>
</organism>
<evidence type="ECO:0000313" key="1">
    <source>
        <dbReference type="EMBL" id="JAD50497.1"/>
    </source>
</evidence>
<reference evidence="1" key="2">
    <citation type="journal article" date="2015" name="Data Brief">
        <title>Shoot transcriptome of the giant reed, Arundo donax.</title>
        <authorList>
            <person name="Barrero R.A."/>
            <person name="Guerrero F.D."/>
            <person name="Moolhuijzen P."/>
            <person name="Goolsby J.A."/>
            <person name="Tidwell J."/>
            <person name="Bellgard S.E."/>
            <person name="Bellgard M.I."/>
        </authorList>
    </citation>
    <scope>NUCLEOTIDE SEQUENCE</scope>
    <source>
        <tissue evidence="1">Shoot tissue taken approximately 20 cm above the soil surface</tissue>
    </source>
</reference>
<name>A0A0A9ATS8_ARUDO</name>
<sequence length="43" mass="5181">MHFRLAQSKNWILYQVPFYGTLLRTHAYWVVRLSMRQQVTSPG</sequence>